<dbReference type="Proteomes" id="UP000248806">
    <property type="component" value="Unassembled WGS sequence"/>
</dbReference>
<accession>A0A326UBH4</accession>
<name>A0A326UBH4_THEHA</name>
<dbReference type="OrthoDB" id="69764at2"/>
<dbReference type="Gene3D" id="2.40.350.10">
    <property type="entry name" value="SO1590-like"/>
    <property type="match status" value="1"/>
</dbReference>
<keyword evidence="2" id="KW-1185">Reference proteome</keyword>
<dbReference type="EMBL" id="QKUF01000002">
    <property type="protein sequence ID" value="PZW34362.1"/>
    <property type="molecule type" value="Genomic_DNA"/>
</dbReference>
<dbReference type="SUPFAM" id="SSF159238">
    <property type="entry name" value="SO1590-like"/>
    <property type="match status" value="1"/>
</dbReference>
<sequence>MGKRCTSNFKVISWEPQPYDEPEKGATLYRTDLKKVFSGELEAESTVCMLSCESEDGKGYVATERITGRLGERFGSFVVQHGGAMEGDKLVETFGYIVPGSGTDELRGLKGRCSFEHTEQAALFHLDYEFEA</sequence>
<dbReference type="Pfam" id="PF11528">
    <property type="entry name" value="DUF3224"/>
    <property type="match status" value="1"/>
</dbReference>
<gene>
    <name evidence="1" type="ORF">EI42_01199</name>
</gene>
<organism evidence="1 2">
    <name type="scientific">Thermosporothrix hazakensis</name>
    <dbReference type="NCBI Taxonomy" id="644383"/>
    <lineage>
        <taxon>Bacteria</taxon>
        <taxon>Bacillati</taxon>
        <taxon>Chloroflexota</taxon>
        <taxon>Ktedonobacteria</taxon>
        <taxon>Ktedonobacterales</taxon>
        <taxon>Thermosporotrichaceae</taxon>
        <taxon>Thermosporothrix</taxon>
    </lineage>
</organism>
<evidence type="ECO:0000313" key="1">
    <source>
        <dbReference type="EMBL" id="PZW34362.1"/>
    </source>
</evidence>
<proteinExistence type="predicted"/>
<comment type="caution">
    <text evidence="1">The sequence shown here is derived from an EMBL/GenBank/DDBJ whole genome shotgun (WGS) entry which is preliminary data.</text>
</comment>
<dbReference type="InterPro" id="IPR023159">
    <property type="entry name" value="SO1590-like_sf"/>
</dbReference>
<reference evidence="1 2" key="1">
    <citation type="submission" date="2018-06" db="EMBL/GenBank/DDBJ databases">
        <title>Genomic Encyclopedia of Archaeal and Bacterial Type Strains, Phase II (KMG-II): from individual species to whole genera.</title>
        <authorList>
            <person name="Goeker M."/>
        </authorList>
    </citation>
    <scope>NUCLEOTIDE SEQUENCE [LARGE SCALE GENOMIC DNA]</scope>
    <source>
        <strain evidence="1 2">ATCC BAA-1881</strain>
    </source>
</reference>
<dbReference type="InterPro" id="IPR021607">
    <property type="entry name" value="DUF3224"/>
</dbReference>
<protein>
    <submittedName>
        <fullName evidence="1">Uncharacterized protein DUF3224</fullName>
    </submittedName>
</protein>
<evidence type="ECO:0000313" key="2">
    <source>
        <dbReference type="Proteomes" id="UP000248806"/>
    </source>
</evidence>
<dbReference type="RefSeq" id="WP_111319844.1">
    <property type="nucleotide sequence ID" value="NZ_BIFX01000001.1"/>
</dbReference>
<dbReference type="AlphaFoldDB" id="A0A326UBH4"/>